<feature type="compositionally biased region" description="Basic and acidic residues" evidence="4">
    <location>
        <begin position="107"/>
        <end position="116"/>
    </location>
</feature>
<evidence type="ECO:0000313" key="5">
    <source>
        <dbReference type="Proteomes" id="UP000228380"/>
    </source>
</evidence>
<comment type="similarity">
    <text evidence="1">Belongs to the CLV3/ESR signal peptide family.</text>
</comment>
<sequence>MKSSSPSYSASTSTTTNSINLRAIVLIAVFLSAASCIRLSEASSSHEAFSGPLCDRRLHHRCSYHHHVENSCSTWHPPPSWCLPFPRGRLPPPPQPPPPPPMEEEIDPRYGVEKRLVPTGPNPLHN</sequence>
<dbReference type="RefSeq" id="XP_038972687.1">
    <property type="nucleotide sequence ID" value="XM_039116759.1"/>
</dbReference>
<reference evidence="6" key="1">
    <citation type="submission" date="2025-08" db="UniProtKB">
        <authorList>
            <consortium name="RefSeq"/>
        </authorList>
    </citation>
    <scope>IDENTIFICATION</scope>
    <source>
        <tissue evidence="6">Young leaves</tissue>
    </source>
</reference>
<dbReference type="GO" id="GO:0030154">
    <property type="term" value="P:cell differentiation"/>
    <property type="evidence" value="ECO:0007669"/>
    <property type="project" value="UniProtKB-KW"/>
</dbReference>
<dbReference type="Proteomes" id="UP000228380">
    <property type="component" value="Unplaced"/>
</dbReference>
<dbReference type="AlphaFoldDB" id="A0A8B8ZHB5"/>
<evidence type="ECO:0000256" key="2">
    <source>
        <dbReference type="ARBA" id="ARBA00022473"/>
    </source>
</evidence>
<organism evidence="5 6">
    <name type="scientific">Phoenix dactylifera</name>
    <name type="common">Date palm</name>
    <dbReference type="NCBI Taxonomy" id="42345"/>
    <lineage>
        <taxon>Eukaryota</taxon>
        <taxon>Viridiplantae</taxon>
        <taxon>Streptophyta</taxon>
        <taxon>Embryophyta</taxon>
        <taxon>Tracheophyta</taxon>
        <taxon>Spermatophyta</taxon>
        <taxon>Magnoliopsida</taxon>
        <taxon>Liliopsida</taxon>
        <taxon>Arecaceae</taxon>
        <taxon>Coryphoideae</taxon>
        <taxon>Phoeniceae</taxon>
        <taxon>Phoenix</taxon>
    </lineage>
</organism>
<evidence type="ECO:0000256" key="4">
    <source>
        <dbReference type="SAM" id="MobiDB-lite"/>
    </source>
</evidence>
<dbReference type="PANTHER" id="PTHR34359:SF5">
    <property type="entry name" value="CLAVATA3_ESR (CLE)-RELATED PROTEIN 9"/>
    <property type="match status" value="1"/>
</dbReference>
<dbReference type="KEGG" id="pda:120104875"/>
<feature type="region of interest" description="Disordered" evidence="4">
    <location>
        <begin position="89"/>
        <end position="126"/>
    </location>
</feature>
<evidence type="ECO:0000256" key="3">
    <source>
        <dbReference type="ARBA" id="ARBA00022782"/>
    </source>
</evidence>
<dbReference type="OrthoDB" id="782291at2759"/>
<dbReference type="GeneID" id="120104875"/>
<feature type="compositionally biased region" description="Pro residues" evidence="4">
    <location>
        <begin position="89"/>
        <end position="101"/>
    </location>
</feature>
<keyword evidence="2" id="KW-0217">Developmental protein</keyword>
<accession>A0A8B8ZHB5</accession>
<protein>
    <submittedName>
        <fullName evidence="6">CLAVATA3/ESR (CLE)-related protein 9-like</fullName>
    </submittedName>
</protein>
<evidence type="ECO:0000313" key="6">
    <source>
        <dbReference type="RefSeq" id="XP_038972687.1"/>
    </source>
</evidence>
<proteinExistence type="inferred from homology"/>
<gene>
    <name evidence="6" type="primary">LOC120104875</name>
</gene>
<keyword evidence="5" id="KW-1185">Reference proteome</keyword>
<dbReference type="PANTHER" id="PTHR34359">
    <property type="entry name" value="CLAVATA3/ESR (CLE)-RELATED PROTEIN 10"/>
    <property type="match status" value="1"/>
</dbReference>
<keyword evidence="3" id="KW-0221">Differentiation</keyword>
<name>A0A8B8ZHB5_PHODC</name>
<evidence type="ECO:0000256" key="1">
    <source>
        <dbReference type="ARBA" id="ARBA00005416"/>
    </source>
</evidence>
<dbReference type="InterPro" id="IPR039618">
    <property type="entry name" value="CLE9-13"/>
</dbReference>